<dbReference type="GO" id="GO:0050567">
    <property type="term" value="F:glutaminyl-tRNA synthase (glutamine-hydrolyzing) activity"/>
    <property type="evidence" value="ECO:0007669"/>
    <property type="project" value="UniProtKB-EC"/>
</dbReference>
<evidence type="ECO:0000259" key="12">
    <source>
        <dbReference type="SMART" id="SM00845"/>
    </source>
</evidence>
<dbReference type="SMART" id="SM00845">
    <property type="entry name" value="GatB_Yqey"/>
    <property type="match status" value="1"/>
</dbReference>
<dbReference type="Gene3D" id="1.10.150.380">
    <property type="entry name" value="GatB domain, N-terminal subdomain"/>
    <property type="match status" value="1"/>
</dbReference>
<dbReference type="EMBL" id="JAUSRO010000005">
    <property type="protein sequence ID" value="MDP9899434.1"/>
    <property type="molecule type" value="Genomic_DNA"/>
</dbReference>
<keyword evidence="5 11" id="KW-0547">Nucleotide-binding</keyword>
<dbReference type="InterPro" id="IPR014746">
    <property type="entry name" value="Gln_synth/guanido_kin_cat_dom"/>
</dbReference>
<comment type="catalytic activity">
    <reaction evidence="9 11">
        <text>L-aspartyl-tRNA(Asn) + L-glutamine + ATP + H2O = L-asparaginyl-tRNA(Asn) + L-glutamate + ADP + phosphate + 2 H(+)</text>
        <dbReference type="Rhea" id="RHEA:14513"/>
        <dbReference type="Rhea" id="RHEA-COMP:9674"/>
        <dbReference type="Rhea" id="RHEA-COMP:9677"/>
        <dbReference type="ChEBI" id="CHEBI:15377"/>
        <dbReference type="ChEBI" id="CHEBI:15378"/>
        <dbReference type="ChEBI" id="CHEBI:29985"/>
        <dbReference type="ChEBI" id="CHEBI:30616"/>
        <dbReference type="ChEBI" id="CHEBI:43474"/>
        <dbReference type="ChEBI" id="CHEBI:58359"/>
        <dbReference type="ChEBI" id="CHEBI:78515"/>
        <dbReference type="ChEBI" id="CHEBI:78516"/>
        <dbReference type="ChEBI" id="CHEBI:456216"/>
    </reaction>
</comment>
<dbReference type="InterPro" id="IPR023168">
    <property type="entry name" value="GatB_Yqey_C_2"/>
</dbReference>
<dbReference type="InterPro" id="IPR042114">
    <property type="entry name" value="GatB_C_1"/>
</dbReference>
<dbReference type="InterPro" id="IPR004413">
    <property type="entry name" value="GatB"/>
</dbReference>
<keyword evidence="6 11" id="KW-0067">ATP-binding</keyword>
<dbReference type="PROSITE" id="PS01234">
    <property type="entry name" value="GATB"/>
    <property type="match status" value="1"/>
</dbReference>
<evidence type="ECO:0000256" key="4">
    <source>
        <dbReference type="ARBA" id="ARBA00022598"/>
    </source>
</evidence>
<dbReference type="HAMAP" id="MF_00121">
    <property type="entry name" value="GatB"/>
    <property type="match status" value="1"/>
</dbReference>
<comment type="subunit">
    <text evidence="2 11">Heterotrimer of A, B and C subunits.</text>
</comment>
<dbReference type="InterPro" id="IPR017959">
    <property type="entry name" value="Asn/Gln-tRNA_amidoTrfase_suB/E"/>
</dbReference>
<dbReference type="NCBIfam" id="NF004014">
    <property type="entry name" value="PRK05477.1-4"/>
    <property type="match status" value="1"/>
</dbReference>
<name>A0ABT9S6B1_9BURK</name>
<evidence type="ECO:0000256" key="11">
    <source>
        <dbReference type="HAMAP-Rule" id="MF_00121"/>
    </source>
</evidence>
<reference evidence="13 14" key="1">
    <citation type="submission" date="2023-07" db="EMBL/GenBank/DDBJ databases">
        <title>Sorghum-associated microbial communities from plants grown in Nebraska, USA.</title>
        <authorList>
            <person name="Schachtman D."/>
        </authorList>
    </citation>
    <scope>NUCLEOTIDE SEQUENCE [LARGE SCALE GENOMIC DNA]</scope>
    <source>
        <strain evidence="13 14">DS1607</strain>
    </source>
</reference>
<dbReference type="Gene3D" id="1.10.10.410">
    <property type="match status" value="1"/>
</dbReference>
<dbReference type="Pfam" id="PF02934">
    <property type="entry name" value="GatB_N"/>
    <property type="match status" value="1"/>
</dbReference>
<comment type="function">
    <text evidence="8 11">Allows the formation of correctly charged Asn-tRNA(Asn) or Gln-tRNA(Gln) through the transamidation of misacylated Asp-tRNA(Asn) or Glu-tRNA(Gln) in organisms which lack either or both of asparaginyl-tRNA or glutaminyl-tRNA synthetases. The reaction takes place in the presence of glutamine and ATP through an activated phospho-Asp-tRNA(Asn) or phospho-Glu-tRNA(Gln).</text>
</comment>
<dbReference type="Pfam" id="PF02637">
    <property type="entry name" value="GatB_Yqey"/>
    <property type="match status" value="1"/>
</dbReference>
<dbReference type="InterPro" id="IPR003789">
    <property type="entry name" value="Asn/Gln_tRNA_amidoTrase-B-like"/>
</dbReference>
<evidence type="ECO:0000256" key="1">
    <source>
        <dbReference type="ARBA" id="ARBA00005306"/>
    </source>
</evidence>
<dbReference type="EC" id="6.3.5.-" evidence="11"/>
<feature type="domain" description="Asn/Gln amidotransferase" evidence="12">
    <location>
        <begin position="347"/>
        <end position="495"/>
    </location>
</feature>
<dbReference type="Proteomes" id="UP001226867">
    <property type="component" value="Unassembled WGS sequence"/>
</dbReference>
<proteinExistence type="inferred from homology"/>
<dbReference type="NCBIfam" id="NF004012">
    <property type="entry name" value="PRK05477.1-2"/>
    <property type="match status" value="1"/>
</dbReference>
<evidence type="ECO:0000256" key="3">
    <source>
        <dbReference type="ARBA" id="ARBA00016923"/>
    </source>
</evidence>
<dbReference type="RefSeq" id="WP_307689261.1">
    <property type="nucleotide sequence ID" value="NZ_JAUSRO010000005.1"/>
</dbReference>
<keyword evidence="4 11" id="KW-0436">Ligase</keyword>
<evidence type="ECO:0000256" key="7">
    <source>
        <dbReference type="ARBA" id="ARBA00022917"/>
    </source>
</evidence>
<dbReference type="SUPFAM" id="SSF89095">
    <property type="entry name" value="GatB/YqeY motif"/>
    <property type="match status" value="1"/>
</dbReference>
<evidence type="ECO:0000256" key="2">
    <source>
        <dbReference type="ARBA" id="ARBA00011123"/>
    </source>
</evidence>
<dbReference type="NCBIfam" id="TIGR00133">
    <property type="entry name" value="gatB"/>
    <property type="match status" value="1"/>
</dbReference>
<evidence type="ECO:0000256" key="9">
    <source>
        <dbReference type="ARBA" id="ARBA00047380"/>
    </source>
</evidence>
<keyword evidence="14" id="KW-1185">Reference proteome</keyword>
<sequence length="496" mass="54147">MSEPVNTFEAQQQGRPTGPLVQGYEVIIGFETHSQLSTESKIFSRASTAFGAEPNTQACAVDLALPGTLPVMNKGAVERAIKLGLALGSTIAPRSVFARKNYFYPDLPKGYQISQFEIPVVQGGSVSFFLGEEQKTVRLVRAHLEEDAGKSLHENFIGQSGIDLNRAGTPLLEIVTEPDMRSTAEAVAYARELHKIVTWIGICDGNMQEGSFRCDANVSVRKPGQPLGTRREIKNLNSFKFMQQAIDYEIRWQIEEIEDGRAIQQATVLFNPDTGETRAMRTKEDAADYRYFPDPDLPPLAIAPEWVERVRAEMPELPRAMAERYVTTHGLSAYDADQLTQSLALAHYFDAAVAAGAAPKLASNWITGEIARRLNAQDLAIDQAPVTSAQLARLVVRIGDETISNNAARQVFDALWTGDGDDVDAVIEAKGLKQMRDTGALEAIVDGVLATNQKNIDEYRAGKDKAFNALVGQVMKASQGKANPAQVNALLKAKLG</sequence>
<dbReference type="GO" id="GO:0050566">
    <property type="term" value="F:asparaginyl-tRNA synthase (glutamine-hydrolyzing) activity"/>
    <property type="evidence" value="ECO:0007669"/>
    <property type="project" value="UniProtKB-EC"/>
</dbReference>
<dbReference type="InterPro" id="IPR018027">
    <property type="entry name" value="Asn/Gln_amidotransferase"/>
</dbReference>
<evidence type="ECO:0000256" key="8">
    <source>
        <dbReference type="ARBA" id="ARBA00024799"/>
    </source>
</evidence>
<dbReference type="PANTHER" id="PTHR11659">
    <property type="entry name" value="GLUTAMYL-TRNA GLN AMIDOTRANSFERASE SUBUNIT B MITOCHONDRIAL AND PROKARYOTIC PET112-RELATED"/>
    <property type="match status" value="1"/>
</dbReference>
<comment type="caution">
    <text evidence="13">The sequence shown here is derived from an EMBL/GenBank/DDBJ whole genome shotgun (WGS) entry which is preliminary data.</text>
</comment>
<comment type="similarity">
    <text evidence="1 11">Belongs to the GatB/GatE family. GatB subfamily.</text>
</comment>
<evidence type="ECO:0000256" key="10">
    <source>
        <dbReference type="ARBA" id="ARBA00047913"/>
    </source>
</evidence>
<dbReference type="InterPro" id="IPR006075">
    <property type="entry name" value="Asn/Gln-tRNA_Trfase_suB/E_cat"/>
</dbReference>
<dbReference type="PANTHER" id="PTHR11659:SF0">
    <property type="entry name" value="GLUTAMYL-TRNA(GLN) AMIDOTRANSFERASE SUBUNIT B, MITOCHONDRIAL"/>
    <property type="match status" value="1"/>
</dbReference>
<dbReference type="SUPFAM" id="SSF55931">
    <property type="entry name" value="Glutamine synthetase/guanido kinase"/>
    <property type="match status" value="1"/>
</dbReference>
<accession>A0ABT9S6B1</accession>
<evidence type="ECO:0000313" key="14">
    <source>
        <dbReference type="Proteomes" id="UP001226867"/>
    </source>
</evidence>
<keyword evidence="7 11" id="KW-0648">Protein biosynthesis</keyword>
<organism evidence="13 14">
    <name type="scientific">Variovorax ginsengisoli</name>
    <dbReference type="NCBI Taxonomy" id="363844"/>
    <lineage>
        <taxon>Bacteria</taxon>
        <taxon>Pseudomonadati</taxon>
        <taxon>Pseudomonadota</taxon>
        <taxon>Betaproteobacteria</taxon>
        <taxon>Burkholderiales</taxon>
        <taxon>Comamonadaceae</taxon>
        <taxon>Variovorax</taxon>
    </lineage>
</organism>
<dbReference type="InterPro" id="IPR017958">
    <property type="entry name" value="Gln-tRNA_amidoTrfase_suB_CS"/>
</dbReference>
<evidence type="ECO:0000256" key="5">
    <source>
        <dbReference type="ARBA" id="ARBA00022741"/>
    </source>
</evidence>
<evidence type="ECO:0000313" key="13">
    <source>
        <dbReference type="EMBL" id="MDP9899434.1"/>
    </source>
</evidence>
<evidence type="ECO:0000256" key="6">
    <source>
        <dbReference type="ARBA" id="ARBA00022840"/>
    </source>
</evidence>
<comment type="catalytic activity">
    <reaction evidence="10 11">
        <text>L-glutamyl-tRNA(Gln) + L-glutamine + ATP + H2O = L-glutaminyl-tRNA(Gln) + L-glutamate + ADP + phosphate + H(+)</text>
        <dbReference type="Rhea" id="RHEA:17521"/>
        <dbReference type="Rhea" id="RHEA-COMP:9681"/>
        <dbReference type="Rhea" id="RHEA-COMP:9684"/>
        <dbReference type="ChEBI" id="CHEBI:15377"/>
        <dbReference type="ChEBI" id="CHEBI:15378"/>
        <dbReference type="ChEBI" id="CHEBI:29985"/>
        <dbReference type="ChEBI" id="CHEBI:30616"/>
        <dbReference type="ChEBI" id="CHEBI:43474"/>
        <dbReference type="ChEBI" id="CHEBI:58359"/>
        <dbReference type="ChEBI" id="CHEBI:78520"/>
        <dbReference type="ChEBI" id="CHEBI:78521"/>
        <dbReference type="ChEBI" id="CHEBI:456216"/>
    </reaction>
</comment>
<gene>
    <name evidence="11" type="primary">gatB</name>
    <name evidence="13" type="ORF">J2W36_001685</name>
</gene>
<protein>
    <recommendedName>
        <fullName evidence="3 11">Aspartyl/glutamyl-tRNA(Asn/Gln) amidotransferase subunit B</fullName>
        <shortName evidence="11">Asp/Glu-ADT subunit B</shortName>
        <ecNumber evidence="11">6.3.5.-</ecNumber>
    </recommendedName>
</protein>